<gene>
    <name evidence="2" type="ORF">METZ01_LOCUS307360</name>
</gene>
<dbReference type="PANTHER" id="PTHR32494">
    <property type="entry name" value="ALLANTOATE DEIMINASE-RELATED"/>
    <property type="match status" value="1"/>
</dbReference>
<dbReference type="PANTHER" id="PTHR32494:SF5">
    <property type="entry name" value="ALLANTOATE AMIDOHYDROLASE"/>
    <property type="match status" value="1"/>
</dbReference>
<keyword evidence="1" id="KW-0378">Hydrolase</keyword>
<dbReference type="GO" id="GO:0016813">
    <property type="term" value="F:hydrolase activity, acting on carbon-nitrogen (but not peptide) bonds, in linear amidines"/>
    <property type="evidence" value="ECO:0007669"/>
    <property type="project" value="InterPro"/>
</dbReference>
<protein>
    <recommendedName>
        <fullName evidence="3">Peptidase M20 dimerisation domain-containing protein</fullName>
    </recommendedName>
</protein>
<dbReference type="AlphaFoldDB" id="A0A382N0G9"/>
<reference evidence="2" key="1">
    <citation type="submission" date="2018-05" db="EMBL/GenBank/DDBJ databases">
        <authorList>
            <person name="Lanie J.A."/>
            <person name="Ng W.-L."/>
            <person name="Kazmierczak K.M."/>
            <person name="Andrzejewski T.M."/>
            <person name="Davidsen T.M."/>
            <person name="Wayne K.J."/>
            <person name="Tettelin H."/>
            <person name="Glass J.I."/>
            <person name="Rusch D."/>
            <person name="Podicherti R."/>
            <person name="Tsui H.-C.T."/>
            <person name="Winkler M.E."/>
        </authorList>
    </citation>
    <scope>NUCLEOTIDE SEQUENCE</scope>
</reference>
<dbReference type="SUPFAM" id="SSF55031">
    <property type="entry name" value="Bacterial exopeptidase dimerisation domain"/>
    <property type="match status" value="1"/>
</dbReference>
<accession>A0A382N0G9</accession>
<evidence type="ECO:0000256" key="1">
    <source>
        <dbReference type="ARBA" id="ARBA00022801"/>
    </source>
</evidence>
<dbReference type="NCBIfam" id="TIGR01879">
    <property type="entry name" value="hydantase"/>
    <property type="match status" value="1"/>
</dbReference>
<name>A0A382N0G9_9ZZZZ</name>
<organism evidence="2">
    <name type="scientific">marine metagenome</name>
    <dbReference type="NCBI Taxonomy" id="408172"/>
    <lineage>
        <taxon>unclassified sequences</taxon>
        <taxon>metagenomes</taxon>
        <taxon>ecological metagenomes</taxon>
    </lineage>
</organism>
<evidence type="ECO:0008006" key="3">
    <source>
        <dbReference type="Google" id="ProtNLM"/>
    </source>
</evidence>
<evidence type="ECO:0000313" key="2">
    <source>
        <dbReference type="EMBL" id="SVC54506.1"/>
    </source>
</evidence>
<dbReference type="SUPFAM" id="SSF53187">
    <property type="entry name" value="Zn-dependent exopeptidases"/>
    <property type="match status" value="1"/>
</dbReference>
<proteinExistence type="predicted"/>
<sequence length="324" mass="34337">GNLGVLAGLEIIESLSENNIETQHPVAVAFFTDEEGARFAPDMLGSLVYVGGMTLEEALDIKGVDGAKVGDELDRIGYRGTSPCPGPSPRAFVELHIEQGPVLEVEGVTIGAVTGVQGISWTELTVTGESNHAGTTPMALRHDSGFAAASISTYVRELSLEMGGSQVATVGRLELNPNLVNVVAGSAILTVDLRNTVEERLLEAENKLAGFLSEVGSSEGLKIEKRQLARFEPVEFNQEVVSTVENVASRMGHSVMQLPSGAGHDAQMMARVCPTGMVFVPSHKGISHNPQEHTDPDDLIAGCNVLFQTVLELDMTDFGGAESK</sequence>
<dbReference type="Gene3D" id="3.30.70.360">
    <property type="match status" value="1"/>
</dbReference>
<dbReference type="CDD" id="cd03884">
    <property type="entry name" value="M20_bAS"/>
    <property type="match status" value="1"/>
</dbReference>
<dbReference type="InterPro" id="IPR002933">
    <property type="entry name" value="Peptidase_M20"/>
</dbReference>
<dbReference type="EMBL" id="UINC01097087">
    <property type="protein sequence ID" value="SVC54506.1"/>
    <property type="molecule type" value="Genomic_DNA"/>
</dbReference>
<feature type="non-terminal residue" evidence="2">
    <location>
        <position position="1"/>
    </location>
</feature>
<dbReference type="Pfam" id="PF01546">
    <property type="entry name" value="Peptidase_M20"/>
    <property type="match status" value="1"/>
</dbReference>
<dbReference type="InterPro" id="IPR036264">
    <property type="entry name" value="Bact_exopeptidase_dim_dom"/>
</dbReference>
<dbReference type="InterPro" id="IPR010158">
    <property type="entry name" value="Amidase_Cbmase"/>
</dbReference>
<dbReference type="Gene3D" id="3.40.630.10">
    <property type="entry name" value="Zn peptidases"/>
    <property type="match status" value="1"/>
</dbReference>